<evidence type="ECO:0000313" key="2">
    <source>
        <dbReference type="Proteomes" id="UP000199317"/>
    </source>
</evidence>
<organism evidence="1 2">
    <name type="scientific">Paracidovorax cattleyae</name>
    <dbReference type="NCBI Taxonomy" id="80868"/>
    <lineage>
        <taxon>Bacteria</taxon>
        <taxon>Pseudomonadati</taxon>
        <taxon>Pseudomonadota</taxon>
        <taxon>Betaproteobacteria</taxon>
        <taxon>Burkholderiales</taxon>
        <taxon>Comamonadaceae</taxon>
        <taxon>Paracidovorax</taxon>
    </lineage>
</organism>
<dbReference type="OrthoDB" id="8795458at2"/>
<dbReference type="EMBL" id="FNJL01000005">
    <property type="protein sequence ID" value="SDO93096.1"/>
    <property type="molecule type" value="Genomic_DNA"/>
</dbReference>
<reference evidence="2" key="1">
    <citation type="submission" date="2016-10" db="EMBL/GenBank/DDBJ databases">
        <authorList>
            <person name="Varghese N."/>
            <person name="Submissions S."/>
        </authorList>
    </citation>
    <scope>NUCLEOTIDE SEQUENCE [LARGE SCALE GENOMIC DNA]</scope>
    <source>
        <strain evidence="2">DSM 17101</strain>
    </source>
</reference>
<dbReference type="AlphaFoldDB" id="A0A1H0NKG6"/>
<keyword evidence="2" id="KW-1185">Reference proteome</keyword>
<protein>
    <submittedName>
        <fullName evidence="1">Uncharacterized protein</fullName>
    </submittedName>
</protein>
<sequence>MQNHTSGTYHAPHFDPTVDELEALKQLEIGRAISVPAALRHHLSGRLYERGYIAKNATGDLVITDSGRAVIRRQEG</sequence>
<dbReference type="Proteomes" id="UP000199317">
    <property type="component" value="Unassembled WGS sequence"/>
</dbReference>
<dbReference type="RefSeq" id="WP_092832787.1">
    <property type="nucleotide sequence ID" value="NZ_CP028290.1"/>
</dbReference>
<name>A0A1H0NKG6_9BURK</name>
<proteinExistence type="predicted"/>
<gene>
    <name evidence="1" type="ORF">SAMN04489708_10551</name>
</gene>
<accession>A0A1H0NKG6</accession>
<evidence type="ECO:0000313" key="1">
    <source>
        <dbReference type="EMBL" id="SDO93096.1"/>
    </source>
</evidence>